<dbReference type="OrthoDB" id="2274698at2759"/>
<feature type="compositionally biased region" description="Polar residues" evidence="5">
    <location>
        <begin position="33"/>
        <end position="42"/>
    </location>
</feature>
<evidence type="ECO:0000313" key="11">
    <source>
        <dbReference type="Proteomes" id="UP000284706"/>
    </source>
</evidence>
<feature type="transmembrane region" description="Helical" evidence="6">
    <location>
        <begin position="958"/>
        <end position="977"/>
    </location>
</feature>
<feature type="compositionally biased region" description="Polar residues" evidence="5">
    <location>
        <begin position="750"/>
        <end position="761"/>
    </location>
</feature>
<keyword evidence="3 6" id="KW-1133">Transmembrane helix</keyword>
<evidence type="ECO:0000259" key="8">
    <source>
        <dbReference type="Pfam" id="PF10337"/>
    </source>
</evidence>
<keyword evidence="11" id="KW-1185">Reference proteome</keyword>
<feature type="domain" description="Putative ER transporter 6TM N-terminal" evidence="8">
    <location>
        <begin position="124"/>
        <end position="411"/>
    </location>
</feature>
<comment type="caution">
    <text evidence="10">The sequence shown here is derived from an EMBL/GenBank/DDBJ whole genome shotgun (WGS) entry which is preliminary data.</text>
</comment>
<keyword evidence="2 6" id="KW-0812">Transmembrane</keyword>
<dbReference type="InParanoid" id="A0A409YM15"/>
<feature type="domain" description="DUF2421" evidence="7">
    <location>
        <begin position="1099"/>
        <end position="1318"/>
    </location>
</feature>
<dbReference type="Pfam" id="PF13515">
    <property type="entry name" value="FUSC_2"/>
    <property type="match status" value="1"/>
</dbReference>
<feature type="transmembrane region" description="Helical" evidence="6">
    <location>
        <begin position="254"/>
        <end position="275"/>
    </location>
</feature>
<evidence type="ECO:0000256" key="2">
    <source>
        <dbReference type="ARBA" id="ARBA00022692"/>
    </source>
</evidence>
<dbReference type="Pfam" id="PF10337">
    <property type="entry name" value="ArAE_2_N"/>
    <property type="match status" value="1"/>
</dbReference>
<feature type="transmembrane region" description="Helical" evidence="6">
    <location>
        <begin position="984"/>
        <end position="1008"/>
    </location>
</feature>
<evidence type="ECO:0000259" key="9">
    <source>
        <dbReference type="Pfam" id="PF13515"/>
    </source>
</evidence>
<feature type="region of interest" description="Disordered" evidence="5">
    <location>
        <begin position="1"/>
        <end position="94"/>
    </location>
</feature>
<feature type="region of interest" description="Disordered" evidence="5">
    <location>
        <begin position="509"/>
        <end position="529"/>
    </location>
</feature>
<keyword evidence="4 6" id="KW-0472">Membrane</keyword>
<dbReference type="InterPro" id="IPR018820">
    <property type="entry name" value="BRE4-related_DUF2421"/>
</dbReference>
<feature type="compositionally biased region" description="Basic and acidic residues" evidence="5">
    <location>
        <begin position="43"/>
        <end position="68"/>
    </location>
</feature>
<sequence>MSDSPRNLPRLDTNADPSAVSDGEEEKGPSPDAQPTNGSTEGTNEKGASETDATGSKDERTGRVDPKRAVKITQPNDDDGDSSSSDSSSSNSRDTSIFRLPAWLEPVKLYFVDNFSWIPRNWTWSKIKPVIRSAIVGWISVVLFVIPKITRMLGSAAFLIIIFAFLLAPSDPFLVTAEREILFLFMCCLTWAWSCLGIFFADLARRVHVPNATLPQVIDGKYIEAAPSVIFGIFMFFGSAFILWFRSNRGPGPFFVACIFAGLTMDICLTTAVLFPYPFYLIGSSILLPLSIHTALSLLSCLVIFPSTITALFASSLSASMGPVLSMLADNRQLLATAISSPEFGPLLANVRKNTKGCEASLVPLANSRRLLKGDVIYGWFGPKDFVAFQGMLKRLAGRADGLSVYFALVDPSREKFPGTAHPTPVPTSAGTPRGELSRVNSRAPSTTENINVEAQEDTPVSPASISRRRVPLSPTTSITPSTHGHSHRKAHSRTHSTTHAHLFLHDSAASQHHHHHHGDKHSHHHRLLHSSLTDLKARRAEYAVGTFESQRYMDLESTGIFDPVEYAEWNEKIQKLLKESCTPLLEACSIGMTTVKDWVVTSRDGRLPELLSSMGFFHVQDDGRQLRTTPVAKLFNLFKVGPQALEQSRRARRERVKKIREIREQVAQALQHFRAEQRYVSFKAFLQTMIRIVEAFSSYTSHAVIEPYRPAFEDGEYDPQRHQHFARSRPPSPGPQTPLDEEGPMRISRQYSDTRYPTQDDTMHPDQDDSAQQEDVGGEYQIPPARCLFHCFIYQYSLMQITSIILEMLDEILRLEETRTECRLWTPLEHIKTANWNFWSPSETVDPNTEDDDPDFIQGCPRPSSSPEGTLVPSTTDNDMPSKITGPAFPVDPDADLGIPKRRDPDHLPPRNMFEAVMTVSVNFIVSLGTGNALFALKGGVLSVALTLPSLIKSSAEFAYVNRFVWGIFMGQMALARFQGDTYFALWARIVSTFFGALVGTVVWYIACGSGPGNPFGLAAVAAVCFPFFFYFRLYWPIPPLRNFMFFVTIILVVGYSYQDTHLGSPGNPGFGWSIAWKRFVLVTCGVSAAFFASFLPPATTIRRYQRSLLATTSSEIGTIYCSILSFANTKHEPEIQEIITSLLAVRSKLGRLTAMRANVGYEISLQGRWPADRYQKIVDLQTALSYSLSHLMSVLEHLEPAWSRAFLKRTRFMDPDFQGDVLAVISMISFALRTGTPLPQITPCPLADRFMLRYHGLSVIHKDSEEDYGLPRRLSIDTLKNEQYLMFSVGIATAFGIVTRLDRLMVAVKEVVGEQYHIHGVGSTRMHLAHGADFGTASHGGVPMGSRTNTVHFDPPRRV</sequence>
<gene>
    <name evidence="10" type="ORF">CVT26_001325</name>
</gene>
<evidence type="ECO:0000256" key="6">
    <source>
        <dbReference type="SAM" id="Phobius"/>
    </source>
</evidence>
<protein>
    <recommendedName>
        <fullName evidence="12">ER transporter 6TM N-terminal domain-containing protein</fullName>
    </recommendedName>
</protein>
<feature type="domain" description="Integral membrane bound transporter" evidence="9">
    <location>
        <begin position="962"/>
        <end position="1093"/>
    </location>
</feature>
<name>A0A409YM15_9AGAR</name>
<feature type="compositionally biased region" description="Low complexity" evidence="5">
    <location>
        <begin position="472"/>
        <end position="484"/>
    </location>
</feature>
<organism evidence="10 11">
    <name type="scientific">Gymnopilus dilepis</name>
    <dbReference type="NCBI Taxonomy" id="231916"/>
    <lineage>
        <taxon>Eukaryota</taxon>
        <taxon>Fungi</taxon>
        <taxon>Dikarya</taxon>
        <taxon>Basidiomycota</taxon>
        <taxon>Agaricomycotina</taxon>
        <taxon>Agaricomycetes</taxon>
        <taxon>Agaricomycetidae</taxon>
        <taxon>Agaricales</taxon>
        <taxon>Agaricineae</taxon>
        <taxon>Hymenogastraceae</taxon>
        <taxon>Gymnopilus</taxon>
    </lineage>
</organism>
<feature type="compositionally biased region" description="Basic residues" evidence="5">
    <location>
        <begin position="512"/>
        <end position="529"/>
    </location>
</feature>
<dbReference type="InterPro" id="IPR018823">
    <property type="entry name" value="ArAE_2_N"/>
</dbReference>
<dbReference type="GO" id="GO:0016020">
    <property type="term" value="C:membrane"/>
    <property type="evidence" value="ECO:0007669"/>
    <property type="project" value="UniProtKB-SubCell"/>
</dbReference>
<dbReference type="STRING" id="231916.A0A409YM15"/>
<feature type="transmembrane region" description="Helical" evidence="6">
    <location>
        <begin position="181"/>
        <end position="201"/>
    </location>
</feature>
<evidence type="ECO:0000256" key="4">
    <source>
        <dbReference type="ARBA" id="ARBA00023136"/>
    </source>
</evidence>
<evidence type="ECO:0000256" key="3">
    <source>
        <dbReference type="ARBA" id="ARBA00022989"/>
    </source>
</evidence>
<feature type="transmembrane region" description="Helical" evidence="6">
    <location>
        <begin position="152"/>
        <end position="169"/>
    </location>
</feature>
<dbReference type="EMBL" id="NHYE01000670">
    <property type="protein sequence ID" value="PPR04133.1"/>
    <property type="molecule type" value="Genomic_DNA"/>
</dbReference>
<feature type="compositionally biased region" description="Low complexity" evidence="5">
    <location>
        <begin position="82"/>
        <end position="94"/>
    </location>
</feature>
<evidence type="ECO:0000256" key="1">
    <source>
        <dbReference type="ARBA" id="ARBA00004141"/>
    </source>
</evidence>
<feature type="compositionally biased region" description="Polar residues" evidence="5">
    <location>
        <begin position="439"/>
        <end position="453"/>
    </location>
</feature>
<feature type="transmembrane region" description="Helical" evidence="6">
    <location>
        <begin position="225"/>
        <end position="245"/>
    </location>
</feature>
<accession>A0A409YM15</accession>
<feature type="compositionally biased region" description="Basic residues" evidence="5">
    <location>
        <begin position="485"/>
        <end position="497"/>
    </location>
</feature>
<feature type="transmembrane region" description="Helical" evidence="6">
    <location>
        <begin position="1080"/>
        <end position="1100"/>
    </location>
</feature>
<dbReference type="Proteomes" id="UP000284706">
    <property type="component" value="Unassembled WGS sequence"/>
</dbReference>
<dbReference type="InterPro" id="IPR049453">
    <property type="entry name" value="Memb_transporter_dom"/>
</dbReference>
<evidence type="ECO:0000256" key="5">
    <source>
        <dbReference type="SAM" id="MobiDB-lite"/>
    </source>
</evidence>
<feature type="transmembrane region" description="Helical" evidence="6">
    <location>
        <begin position="295"/>
        <end position="317"/>
    </location>
</feature>
<feature type="region of interest" description="Disordered" evidence="5">
    <location>
        <begin position="843"/>
        <end position="881"/>
    </location>
</feature>
<proteinExistence type="predicted"/>
<dbReference type="PANTHER" id="PTHR37994">
    <property type="entry name" value="ARAE_2_N DOMAIN-CONTAINING PROTEIN-RELATED"/>
    <property type="match status" value="1"/>
</dbReference>
<feature type="region of interest" description="Disordered" evidence="5">
    <location>
        <begin position="713"/>
        <end position="776"/>
    </location>
</feature>
<evidence type="ECO:0000313" key="10">
    <source>
        <dbReference type="EMBL" id="PPR04133.1"/>
    </source>
</evidence>
<feature type="transmembrane region" description="Helical" evidence="6">
    <location>
        <begin position="1014"/>
        <end position="1033"/>
    </location>
</feature>
<feature type="compositionally biased region" description="Polar residues" evidence="5">
    <location>
        <begin position="864"/>
        <end position="880"/>
    </location>
</feature>
<feature type="transmembrane region" description="Helical" evidence="6">
    <location>
        <begin position="129"/>
        <end position="146"/>
    </location>
</feature>
<feature type="region of interest" description="Disordered" evidence="5">
    <location>
        <begin position="1341"/>
        <end position="1361"/>
    </location>
</feature>
<feature type="region of interest" description="Disordered" evidence="5">
    <location>
        <begin position="416"/>
        <end position="497"/>
    </location>
</feature>
<comment type="subcellular location">
    <subcellularLocation>
        <location evidence="1">Membrane</location>
        <topology evidence="1">Multi-pass membrane protein</topology>
    </subcellularLocation>
</comment>
<dbReference type="PANTHER" id="PTHR37994:SF1">
    <property type="entry name" value="ER TRANSPORTER 6TM N-TERMINAL DOMAIN-CONTAINING PROTEIN"/>
    <property type="match status" value="1"/>
</dbReference>
<evidence type="ECO:0000259" key="7">
    <source>
        <dbReference type="Pfam" id="PF10334"/>
    </source>
</evidence>
<reference evidence="10 11" key="1">
    <citation type="journal article" date="2018" name="Evol. Lett.">
        <title>Horizontal gene cluster transfer increased hallucinogenic mushroom diversity.</title>
        <authorList>
            <person name="Reynolds H.T."/>
            <person name="Vijayakumar V."/>
            <person name="Gluck-Thaler E."/>
            <person name="Korotkin H.B."/>
            <person name="Matheny P.B."/>
            <person name="Slot J.C."/>
        </authorList>
    </citation>
    <scope>NUCLEOTIDE SEQUENCE [LARGE SCALE GENOMIC DNA]</scope>
    <source>
        <strain evidence="10 11">SRW20</strain>
    </source>
</reference>
<feature type="transmembrane region" description="Helical" evidence="6">
    <location>
        <begin position="1045"/>
        <end position="1060"/>
    </location>
</feature>
<evidence type="ECO:0008006" key="12">
    <source>
        <dbReference type="Google" id="ProtNLM"/>
    </source>
</evidence>
<feature type="transmembrane region" description="Helical" evidence="6">
    <location>
        <begin position="917"/>
        <end position="938"/>
    </location>
</feature>
<dbReference type="Pfam" id="PF10334">
    <property type="entry name" value="BRE4"/>
    <property type="match status" value="1"/>
</dbReference>